<keyword evidence="2" id="KW-1185">Reference proteome</keyword>
<dbReference type="EMBL" id="CP061336">
    <property type="protein sequence ID" value="QNU66930.1"/>
    <property type="molecule type" value="Genomic_DNA"/>
</dbReference>
<evidence type="ECO:0000313" key="1">
    <source>
        <dbReference type="EMBL" id="QNU66930.1"/>
    </source>
</evidence>
<protein>
    <recommendedName>
        <fullName evidence="3">DUF1492 domain-containing protein</fullName>
    </recommendedName>
</protein>
<evidence type="ECO:0000313" key="2">
    <source>
        <dbReference type="Proteomes" id="UP000306409"/>
    </source>
</evidence>
<organism evidence="1 2">
    <name type="scientific">Ruminiclostridium herbifermentans</name>
    <dbReference type="NCBI Taxonomy" id="2488810"/>
    <lineage>
        <taxon>Bacteria</taxon>
        <taxon>Bacillati</taxon>
        <taxon>Bacillota</taxon>
        <taxon>Clostridia</taxon>
        <taxon>Eubacteriales</taxon>
        <taxon>Oscillospiraceae</taxon>
        <taxon>Ruminiclostridium</taxon>
    </lineage>
</organism>
<dbReference type="RefSeq" id="WP_137698765.1">
    <property type="nucleotide sequence ID" value="NZ_CP061336.1"/>
</dbReference>
<gene>
    <name evidence="1" type="ORF">EHE19_019235</name>
</gene>
<dbReference type="Proteomes" id="UP000306409">
    <property type="component" value="Chromosome"/>
</dbReference>
<reference evidence="1 2" key="1">
    <citation type="submission" date="2020-09" db="EMBL/GenBank/DDBJ databases">
        <title>Characterization and genome sequencing of Ruminiclostridium sp. nov. MA18.</title>
        <authorList>
            <person name="Rettenmaier R."/>
            <person name="Kowollik M.-L."/>
            <person name="Liebl W."/>
            <person name="Zverlov V."/>
        </authorList>
    </citation>
    <scope>NUCLEOTIDE SEQUENCE [LARGE SCALE GENOMIC DNA]</scope>
    <source>
        <strain evidence="1 2">MA18</strain>
    </source>
</reference>
<sequence length="145" mass="16928">MKWSDCAVQDLKKYSGLKASIDNVEERIEALELKFEGIKVNKSDKIPAHGGGSKLEDYMLDNIVERERLNFLLEADRKILGIIERGLQALDNTERLVLDRFFIHRRKDHIGTLIEELGVEQSQVYRIKDQALYKFTIHMYGIEEY</sequence>
<dbReference type="KEGG" id="rher:EHE19_019235"/>
<evidence type="ECO:0008006" key="3">
    <source>
        <dbReference type="Google" id="ProtNLM"/>
    </source>
</evidence>
<accession>A0A4U7JBZ5</accession>
<name>A0A4U7JBZ5_9FIRM</name>
<dbReference type="OrthoDB" id="1852623at2"/>
<proteinExistence type="predicted"/>
<dbReference type="AlphaFoldDB" id="A0A4U7JBZ5"/>